<protein>
    <submittedName>
        <fullName evidence="4">GNAT family N-acetyltransferase</fullName>
    </submittedName>
</protein>
<keyword evidence="2" id="KW-0012">Acyltransferase</keyword>
<dbReference type="KEGG" id="sarm:DVA86_35010"/>
<dbReference type="InterPro" id="IPR000182">
    <property type="entry name" value="GNAT_dom"/>
</dbReference>
<dbReference type="InterPro" id="IPR050680">
    <property type="entry name" value="YpeA/RimI_acetyltransf"/>
</dbReference>
<evidence type="ECO:0000313" key="4">
    <source>
        <dbReference type="EMBL" id="AXK36947.1"/>
    </source>
</evidence>
<dbReference type="GO" id="GO:0016747">
    <property type="term" value="F:acyltransferase activity, transferring groups other than amino-acyl groups"/>
    <property type="evidence" value="ECO:0007669"/>
    <property type="project" value="InterPro"/>
</dbReference>
<dbReference type="AlphaFoldDB" id="A0A345XZ81"/>
<dbReference type="InterPro" id="IPR016181">
    <property type="entry name" value="Acyl_CoA_acyltransferase"/>
</dbReference>
<dbReference type="PANTHER" id="PTHR43420">
    <property type="entry name" value="ACETYLTRANSFERASE"/>
    <property type="match status" value="1"/>
</dbReference>
<dbReference type="SUPFAM" id="SSF55729">
    <property type="entry name" value="Acyl-CoA N-acyltransferases (Nat)"/>
    <property type="match status" value="1"/>
</dbReference>
<dbReference type="Pfam" id="PF00583">
    <property type="entry name" value="Acetyltransf_1"/>
    <property type="match status" value="1"/>
</dbReference>
<proteinExistence type="predicted"/>
<dbReference type="Gene3D" id="3.40.630.30">
    <property type="match status" value="1"/>
</dbReference>
<keyword evidence="1 4" id="KW-0808">Transferase</keyword>
<dbReference type="PROSITE" id="PS51186">
    <property type="entry name" value="GNAT"/>
    <property type="match status" value="1"/>
</dbReference>
<reference evidence="4 5" key="1">
    <citation type="submission" date="2018-07" db="EMBL/GenBank/DDBJ databases">
        <title>Draft genome of the type strain Streptomyces armeniacus ATCC 15676.</title>
        <authorList>
            <person name="Labana P."/>
            <person name="Gosse J.T."/>
            <person name="Boddy C.N."/>
        </authorList>
    </citation>
    <scope>NUCLEOTIDE SEQUENCE [LARGE SCALE GENOMIC DNA]</scope>
    <source>
        <strain evidence="4 5">ATCC 15676</strain>
    </source>
</reference>
<name>A0A345XZ81_9ACTN</name>
<dbReference type="PANTHER" id="PTHR43420:SF44">
    <property type="entry name" value="ACETYLTRANSFERASE YPEA"/>
    <property type="match status" value="1"/>
</dbReference>
<dbReference type="CDD" id="cd04301">
    <property type="entry name" value="NAT_SF"/>
    <property type="match status" value="1"/>
</dbReference>
<keyword evidence="5" id="KW-1185">Reference proteome</keyword>
<accession>A0A345XZ81</accession>
<evidence type="ECO:0000259" key="3">
    <source>
        <dbReference type="PROSITE" id="PS51186"/>
    </source>
</evidence>
<dbReference type="RefSeq" id="WP_208884217.1">
    <property type="nucleotide sequence ID" value="NZ_CP031320.1"/>
</dbReference>
<evidence type="ECO:0000313" key="5">
    <source>
        <dbReference type="Proteomes" id="UP000254425"/>
    </source>
</evidence>
<evidence type="ECO:0000256" key="1">
    <source>
        <dbReference type="ARBA" id="ARBA00022679"/>
    </source>
</evidence>
<sequence>MKDGFQIRQVREEDWRQLRELRLAALADPVASVAFTERYEVAAARPDSFWRQRAAQGRTGRTDDGWPVTTFAAAPVPADTDDARWAGMLTVVVQDGTASVVGVYLRPEHRGSGLGGELFRAAEEWAWARDDVERLQLHVHEQNHRARAFYERLGFVPTGESDPHHRPPYGRAHVYVRERASVRAGG</sequence>
<feature type="domain" description="N-acetyltransferase" evidence="3">
    <location>
        <begin position="5"/>
        <end position="181"/>
    </location>
</feature>
<organism evidence="4 5">
    <name type="scientific">Streptomyces armeniacus</name>
    <dbReference type="NCBI Taxonomy" id="83291"/>
    <lineage>
        <taxon>Bacteria</taxon>
        <taxon>Bacillati</taxon>
        <taxon>Actinomycetota</taxon>
        <taxon>Actinomycetes</taxon>
        <taxon>Kitasatosporales</taxon>
        <taxon>Streptomycetaceae</taxon>
        <taxon>Streptomyces</taxon>
    </lineage>
</organism>
<gene>
    <name evidence="4" type="ORF">DVA86_35010</name>
</gene>
<evidence type="ECO:0000256" key="2">
    <source>
        <dbReference type="ARBA" id="ARBA00023315"/>
    </source>
</evidence>
<dbReference type="EMBL" id="CP031320">
    <property type="protein sequence ID" value="AXK36947.1"/>
    <property type="molecule type" value="Genomic_DNA"/>
</dbReference>
<dbReference type="Proteomes" id="UP000254425">
    <property type="component" value="Chromosome"/>
</dbReference>